<dbReference type="AlphaFoldDB" id="A0A5E4EPA3"/>
<evidence type="ECO:0000313" key="1">
    <source>
        <dbReference type="EMBL" id="VVA15698.1"/>
    </source>
</evidence>
<dbReference type="Proteomes" id="UP000327085">
    <property type="component" value="Chromosome 8"/>
</dbReference>
<dbReference type="EMBL" id="CABIKO010000015">
    <property type="protein sequence ID" value="VVA15698.1"/>
    <property type="molecule type" value="Genomic_DNA"/>
</dbReference>
<proteinExistence type="predicted"/>
<gene>
    <name evidence="1" type="ORF">ALMOND_2B007549</name>
</gene>
<dbReference type="Gramene" id="VVA15698">
    <property type="protein sequence ID" value="VVA15698"/>
    <property type="gene ID" value="Prudul26B007549"/>
</dbReference>
<reference evidence="2" key="1">
    <citation type="journal article" date="2020" name="Plant J.">
        <title>Transposons played a major role in the diversification between the closely related almond and peach genomes: results from the almond genome sequence.</title>
        <authorList>
            <person name="Alioto T."/>
            <person name="Alexiou K.G."/>
            <person name="Bardil A."/>
            <person name="Barteri F."/>
            <person name="Castanera R."/>
            <person name="Cruz F."/>
            <person name="Dhingra A."/>
            <person name="Duval H."/>
            <person name="Fernandez I Marti A."/>
            <person name="Frias L."/>
            <person name="Galan B."/>
            <person name="Garcia J.L."/>
            <person name="Howad W."/>
            <person name="Gomez-Garrido J."/>
            <person name="Gut M."/>
            <person name="Julca I."/>
            <person name="Morata J."/>
            <person name="Puigdomenech P."/>
            <person name="Ribeca P."/>
            <person name="Rubio Cabetas M.J."/>
            <person name="Vlasova A."/>
            <person name="Wirthensohn M."/>
            <person name="Garcia-Mas J."/>
            <person name="Gabaldon T."/>
            <person name="Casacuberta J.M."/>
            <person name="Arus P."/>
        </authorList>
    </citation>
    <scope>NUCLEOTIDE SEQUENCE [LARGE SCALE GENOMIC DNA]</scope>
    <source>
        <strain evidence="2">cv. Texas</strain>
    </source>
</reference>
<accession>A0A5E4EPA3</accession>
<sequence>MEGRIQNYETTLMPLPAPPSALYSPRQITIPWEPLSVRKITKLFLFSVRRLLLLPLSDSSLFFSAQTLRFSLAGQ</sequence>
<organism evidence="1 2">
    <name type="scientific">Prunus dulcis</name>
    <name type="common">Almond</name>
    <name type="synonym">Amygdalus dulcis</name>
    <dbReference type="NCBI Taxonomy" id="3755"/>
    <lineage>
        <taxon>Eukaryota</taxon>
        <taxon>Viridiplantae</taxon>
        <taxon>Streptophyta</taxon>
        <taxon>Embryophyta</taxon>
        <taxon>Tracheophyta</taxon>
        <taxon>Spermatophyta</taxon>
        <taxon>Magnoliopsida</taxon>
        <taxon>eudicotyledons</taxon>
        <taxon>Gunneridae</taxon>
        <taxon>Pentapetalae</taxon>
        <taxon>rosids</taxon>
        <taxon>fabids</taxon>
        <taxon>Rosales</taxon>
        <taxon>Rosaceae</taxon>
        <taxon>Amygdaloideae</taxon>
        <taxon>Amygdaleae</taxon>
        <taxon>Prunus</taxon>
    </lineage>
</organism>
<dbReference type="InParanoid" id="A0A5E4EPA3"/>
<protein>
    <submittedName>
        <fullName evidence="1">PREDICTED: ubiquitin-conjugating enzyme E2 23 isoform</fullName>
    </submittedName>
</protein>
<name>A0A5E4EPA3_PRUDU</name>
<evidence type="ECO:0000313" key="2">
    <source>
        <dbReference type="Proteomes" id="UP000327085"/>
    </source>
</evidence>